<gene>
    <name evidence="1" type="ORF">CD32_03605</name>
</gene>
<comment type="caution">
    <text evidence="1">The sequence shown here is derived from an EMBL/GenBank/DDBJ whole genome shotgun (WGS) entry which is preliminary data.</text>
</comment>
<keyword evidence="2" id="KW-1185">Reference proteome</keyword>
<name>A0A0A3IWX2_9BACI</name>
<dbReference type="Proteomes" id="UP000030437">
    <property type="component" value="Unassembled WGS sequence"/>
</dbReference>
<protein>
    <submittedName>
        <fullName evidence="1">Uncharacterized protein</fullName>
    </submittedName>
</protein>
<dbReference type="EMBL" id="JPVP01000047">
    <property type="protein sequence ID" value="KGR87393.1"/>
    <property type="molecule type" value="Genomic_DNA"/>
</dbReference>
<sequence>MLLSAVPNVTKETLSYKEEHIRTLKGILADQLEDLTELSTIIGYLKGFKDVGIDRAEKGKYSGKIEQIEEKQKIRFDKMDEMINENRREIKKEKTHDGTVLLYGKEVRKLEAGLRTLRLFTCDVIKMLAPDSTIMNRADDRIGYFEKRSAALEVEMKMMMERLSAL</sequence>
<dbReference type="RefSeq" id="WP_036151320.1">
    <property type="nucleotide sequence ID" value="NZ_AVCX01000016.1"/>
</dbReference>
<dbReference type="AlphaFoldDB" id="A0A0A3IWX2"/>
<evidence type="ECO:0000313" key="2">
    <source>
        <dbReference type="Proteomes" id="UP000030437"/>
    </source>
</evidence>
<accession>A0A0A3IWX2</accession>
<dbReference type="eggNOG" id="ENOG5034994">
    <property type="taxonomic scope" value="Bacteria"/>
</dbReference>
<proteinExistence type="predicted"/>
<dbReference type="OrthoDB" id="2453913at2"/>
<reference evidence="1 2" key="1">
    <citation type="submission" date="2014-02" db="EMBL/GenBank/DDBJ databases">
        <title>Draft genome sequence of Lysinibacillus odysseyi NBRC 100172.</title>
        <authorList>
            <person name="Zhang F."/>
            <person name="Wang G."/>
            <person name="Zhang L."/>
        </authorList>
    </citation>
    <scope>NUCLEOTIDE SEQUENCE [LARGE SCALE GENOMIC DNA]</scope>
    <source>
        <strain evidence="1 2">NBRC 100172</strain>
    </source>
</reference>
<evidence type="ECO:0000313" key="1">
    <source>
        <dbReference type="EMBL" id="KGR87393.1"/>
    </source>
</evidence>
<organism evidence="1 2">
    <name type="scientific">Lysinibacillus odysseyi 34hs-1 = NBRC 100172</name>
    <dbReference type="NCBI Taxonomy" id="1220589"/>
    <lineage>
        <taxon>Bacteria</taxon>
        <taxon>Bacillati</taxon>
        <taxon>Bacillota</taxon>
        <taxon>Bacilli</taxon>
        <taxon>Bacillales</taxon>
        <taxon>Bacillaceae</taxon>
        <taxon>Lysinibacillus</taxon>
    </lineage>
</organism>